<accession>A0A2S9XFS8</accession>
<name>A0A2S9XFS8_9BACT</name>
<keyword evidence="3" id="KW-1185">Reference proteome</keyword>
<evidence type="ECO:0000256" key="1">
    <source>
        <dbReference type="SAM" id="SignalP"/>
    </source>
</evidence>
<comment type="caution">
    <text evidence="2">The sequence shown here is derived from an EMBL/GenBank/DDBJ whole genome shotgun (WGS) entry which is preliminary data.</text>
</comment>
<dbReference type="Proteomes" id="UP000237968">
    <property type="component" value="Unassembled WGS sequence"/>
</dbReference>
<gene>
    <name evidence="2" type="ORF">ENSA5_52990</name>
</gene>
<dbReference type="AlphaFoldDB" id="A0A2S9XFS8"/>
<feature type="chain" id="PRO_5015665220" evidence="1">
    <location>
        <begin position="26"/>
        <end position="344"/>
    </location>
</feature>
<keyword evidence="1" id="KW-0732">Signal</keyword>
<dbReference type="EMBL" id="PVNK01000232">
    <property type="protein sequence ID" value="PRP91719.1"/>
    <property type="molecule type" value="Genomic_DNA"/>
</dbReference>
<reference evidence="2 3" key="1">
    <citation type="submission" date="2018-03" db="EMBL/GenBank/DDBJ databases">
        <title>Draft Genome Sequences of the Obligatory Marine Myxobacteria Enhygromyxa salina SWB005.</title>
        <authorList>
            <person name="Poehlein A."/>
            <person name="Moghaddam J.A."/>
            <person name="Harms H."/>
            <person name="Alanjari M."/>
            <person name="Koenig G.M."/>
            <person name="Daniel R."/>
            <person name="Schaeberle T.F."/>
        </authorList>
    </citation>
    <scope>NUCLEOTIDE SEQUENCE [LARGE SCALE GENOMIC DNA]</scope>
    <source>
        <strain evidence="2 3">SWB005</strain>
    </source>
</reference>
<sequence>MSKLSPVCTALVFAGLSITCRPAAAGTEDSSEPALAERGQLDATVAEIQRGGRAAVEAVEAREIWLDEAASSTSHKLLACGRDCARSQGTGSLWQHWKLSMSWDALRELHRGEFLALAADLDVPRTDSLLLSDGELLSIDELLTQTLDDAADPSVGHWNAMEAEHDHELGWVRSAACRYLSTTELEGSAWREVLRADALPSSLATEAGTHELEGIAICEALHGHEDSALRWALNQRLANDLAAMAPDGQLYRHDESFTSCPAGDTACELFSELNRQAHFFEWVSELPELRVDAELERALARWAALVDEAEGLLASGAPLTLHGRMLAASASSHTVHAADRLARR</sequence>
<dbReference type="RefSeq" id="WP_146156159.1">
    <property type="nucleotide sequence ID" value="NZ_PVNK01000232.1"/>
</dbReference>
<organism evidence="2 3">
    <name type="scientific">Enhygromyxa salina</name>
    <dbReference type="NCBI Taxonomy" id="215803"/>
    <lineage>
        <taxon>Bacteria</taxon>
        <taxon>Pseudomonadati</taxon>
        <taxon>Myxococcota</taxon>
        <taxon>Polyangia</taxon>
        <taxon>Nannocystales</taxon>
        <taxon>Nannocystaceae</taxon>
        <taxon>Enhygromyxa</taxon>
    </lineage>
</organism>
<evidence type="ECO:0000313" key="3">
    <source>
        <dbReference type="Proteomes" id="UP000237968"/>
    </source>
</evidence>
<feature type="signal peptide" evidence="1">
    <location>
        <begin position="1"/>
        <end position="25"/>
    </location>
</feature>
<proteinExistence type="predicted"/>
<evidence type="ECO:0000313" key="2">
    <source>
        <dbReference type="EMBL" id="PRP91719.1"/>
    </source>
</evidence>
<protein>
    <submittedName>
        <fullName evidence="2">Uncharacterized protein</fullName>
    </submittedName>
</protein>